<feature type="domain" description="Methionyl/Valyl/Leucyl/Isoleucyl-tRNA synthetase anticodon-binding" evidence="15">
    <location>
        <begin position="711"/>
        <end position="799"/>
    </location>
</feature>
<dbReference type="InterPro" id="IPR013155">
    <property type="entry name" value="M/V/L/I-tRNA-synth_anticd-bd"/>
</dbReference>
<dbReference type="EC" id="6.1.1.9" evidence="12"/>
<evidence type="ECO:0000256" key="10">
    <source>
        <dbReference type="ARBA" id="ARBA00047552"/>
    </source>
</evidence>
<dbReference type="PANTHER" id="PTHR11946:SF93">
    <property type="entry name" value="VALINE--TRNA LIGASE, CHLOROPLASTIC_MITOCHONDRIAL 2"/>
    <property type="match status" value="1"/>
</dbReference>
<dbReference type="InterPro" id="IPR002303">
    <property type="entry name" value="Valyl-tRNA_ligase"/>
</dbReference>
<dbReference type="FunFam" id="1.10.287.380:FF:000001">
    <property type="entry name" value="Valine--tRNA ligase"/>
    <property type="match status" value="1"/>
</dbReference>
<dbReference type="InterPro" id="IPR037118">
    <property type="entry name" value="Val-tRNA_synth_C_sf"/>
</dbReference>
<keyword evidence="6 12" id="KW-0067">ATP-binding</keyword>
<evidence type="ECO:0000256" key="13">
    <source>
        <dbReference type="SAM" id="MobiDB-lite"/>
    </source>
</evidence>
<dbReference type="Pfam" id="PF08264">
    <property type="entry name" value="Anticodon_1"/>
    <property type="match status" value="2"/>
</dbReference>
<dbReference type="SUPFAM" id="SSF52374">
    <property type="entry name" value="Nucleotidylyl transferase"/>
    <property type="match status" value="1"/>
</dbReference>
<evidence type="ECO:0000256" key="3">
    <source>
        <dbReference type="ARBA" id="ARBA00022490"/>
    </source>
</evidence>
<dbReference type="InterPro" id="IPR009080">
    <property type="entry name" value="tRNAsynth_Ia_anticodon-bd"/>
</dbReference>
<keyword evidence="18" id="KW-1185">Reference proteome</keyword>
<feature type="short sequence motif" description="'HIGH' region" evidence="12">
    <location>
        <begin position="48"/>
        <end position="58"/>
    </location>
</feature>
<evidence type="ECO:0000256" key="11">
    <source>
        <dbReference type="ARBA" id="ARBA00060830"/>
    </source>
</evidence>
<dbReference type="InterPro" id="IPR002300">
    <property type="entry name" value="aa-tRNA-synth_Ia"/>
</dbReference>
<dbReference type="Gene3D" id="3.40.50.620">
    <property type="entry name" value="HUPs"/>
    <property type="match status" value="2"/>
</dbReference>
<comment type="similarity">
    <text evidence="11 12">Belongs to the class-I aminoacyl-tRNA synthetase family. ValS type 1 subfamily.</text>
</comment>
<dbReference type="Gene3D" id="1.10.730.10">
    <property type="entry name" value="Isoleucyl-tRNA Synthetase, Domain 1"/>
    <property type="match status" value="1"/>
</dbReference>
<comment type="function">
    <text evidence="12">Catalyzes the attachment of valine to tRNA(Val). As ValRS can inadvertently accommodate and process structurally similar amino acids such as threonine, to avoid such errors, it has a 'posttransfer' editing activity that hydrolyzes mischarged Thr-tRNA(Val) in a tRNA-dependent manner.</text>
</comment>
<evidence type="ECO:0000256" key="12">
    <source>
        <dbReference type="HAMAP-Rule" id="MF_02004"/>
    </source>
</evidence>
<dbReference type="SUPFAM" id="SSF50677">
    <property type="entry name" value="ValRS/IleRS/LeuRS editing domain"/>
    <property type="match status" value="1"/>
</dbReference>
<evidence type="ECO:0000256" key="8">
    <source>
        <dbReference type="ARBA" id="ARBA00023054"/>
    </source>
</evidence>
<dbReference type="KEGG" id="lpil:LIP_2802"/>
<dbReference type="PROSITE" id="PS00178">
    <property type="entry name" value="AA_TRNA_LIGASE_I"/>
    <property type="match status" value="1"/>
</dbReference>
<dbReference type="EMBL" id="AP014924">
    <property type="protein sequence ID" value="BAS28631.1"/>
    <property type="molecule type" value="Genomic_DNA"/>
</dbReference>
<dbReference type="PATRIC" id="fig|1555112.3.peg.2846"/>
<dbReference type="HAMAP" id="MF_02004">
    <property type="entry name" value="Val_tRNA_synth_type1"/>
    <property type="match status" value="1"/>
</dbReference>
<comment type="catalytic activity">
    <reaction evidence="10 12">
        <text>tRNA(Val) + L-valine + ATP = L-valyl-tRNA(Val) + AMP + diphosphate</text>
        <dbReference type="Rhea" id="RHEA:10704"/>
        <dbReference type="Rhea" id="RHEA-COMP:9672"/>
        <dbReference type="Rhea" id="RHEA-COMP:9708"/>
        <dbReference type="ChEBI" id="CHEBI:30616"/>
        <dbReference type="ChEBI" id="CHEBI:33019"/>
        <dbReference type="ChEBI" id="CHEBI:57762"/>
        <dbReference type="ChEBI" id="CHEBI:78442"/>
        <dbReference type="ChEBI" id="CHEBI:78537"/>
        <dbReference type="ChEBI" id="CHEBI:456215"/>
        <dbReference type="EC" id="6.1.1.9"/>
    </reaction>
</comment>
<dbReference type="Pfam" id="PF00133">
    <property type="entry name" value="tRNA-synt_1"/>
    <property type="match status" value="1"/>
</dbReference>
<evidence type="ECO:0000259" key="16">
    <source>
        <dbReference type="Pfam" id="PF10458"/>
    </source>
</evidence>
<keyword evidence="3 12" id="KW-0963">Cytoplasm</keyword>
<dbReference type="InterPro" id="IPR010978">
    <property type="entry name" value="tRNA-bd_arm"/>
</dbReference>
<protein>
    <recommendedName>
        <fullName evidence="12">Valine--tRNA ligase</fullName>
        <ecNumber evidence="12">6.1.1.9</ecNumber>
    </recommendedName>
    <alternativeName>
        <fullName evidence="12">Valyl-tRNA synthetase</fullName>
        <shortName evidence="12">ValRS</shortName>
    </alternativeName>
</protein>
<dbReference type="InterPro" id="IPR033705">
    <property type="entry name" value="Anticodon_Ia_Val"/>
</dbReference>
<comment type="domain">
    <text evidence="12">The C-terminal coiled-coil domain is crucial for aminoacylation activity.</text>
</comment>
<dbReference type="InterPro" id="IPR014729">
    <property type="entry name" value="Rossmann-like_a/b/a_fold"/>
</dbReference>
<dbReference type="STRING" id="1555112.LIP_2802"/>
<keyword evidence="8 12" id="KW-0175">Coiled coil</keyword>
<feature type="domain" description="Methionyl/Valyl/Leucyl/Isoleucyl-tRNA synthetase anticodon-binding" evidence="15">
    <location>
        <begin position="625"/>
        <end position="682"/>
    </location>
</feature>
<dbReference type="InterPro" id="IPR001412">
    <property type="entry name" value="aa-tRNA-synth_I_CS"/>
</dbReference>
<dbReference type="NCBIfam" id="TIGR00422">
    <property type="entry name" value="valS"/>
    <property type="match status" value="1"/>
</dbReference>
<dbReference type="GO" id="GO:0005524">
    <property type="term" value="F:ATP binding"/>
    <property type="evidence" value="ECO:0007669"/>
    <property type="project" value="UniProtKB-UniRule"/>
</dbReference>
<feature type="binding site" evidence="12">
    <location>
        <position position="530"/>
    </location>
    <ligand>
        <name>ATP</name>
        <dbReference type="ChEBI" id="CHEBI:30616"/>
    </ligand>
</feature>
<dbReference type="CDD" id="cd07962">
    <property type="entry name" value="Anticodon_Ia_Val"/>
    <property type="match status" value="1"/>
</dbReference>
<evidence type="ECO:0000256" key="7">
    <source>
        <dbReference type="ARBA" id="ARBA00022917"/>
    </source>
</evidence>
<dbReference type="GO" id="GO:0005829">
    <property type="term" value="C:cytosol"/>
    <property type="evidence" value="ECO:0007669"/>
    <property type="project" value="TreeGrafter"/>
</dbReference>
<keyword evidence="7 12" id="KW-0648">Protein biosynthesis</keyword>
<dbReference type="GO" id="GO:0002161">
    <property type="term" value="F:aminoacyl-tRNA deacylase activity"/>
    <property type="evidence" value="ECO:0007669"/>
    <property type="project" value="InterPro"/>
</dbReference>
<sequence>MGMAEMPHRYDPKAAEDRWTRRWEELRAFHAEAEGPERPRFSMVIPPPNVTGALHVGHALDNTLQDIFARWHRMRGDETLWVPGTDHAGIATQVRVEEELAKEGTNRRELGREAFVERVWAWKEHYGGRILEQLKRLGASCDWERERFTMDPGCSRAVRRVFVHLYRKGLIYQGDYIVHWCPRCQTTLSDIEVEHEEEQGHLWTLRYPAADGEGEIQVATTRPETMLGDTGVAVHPGDERYRAWLARTVRLPLMDREIPVVADEAVDPSFGTGAVKVTPAHDPTDFEIGRRHGLPRVQVIGRDARMSPEAGRFQGLSRDEARQAVLEALREGGYLVEEKAIRHAPGRCYRCGTVVEPLVSRQWFVRMRPLAEPAIRAVEEGRVRFVPDHFTRMYLSWMENVRDWCISRQLWWGHRIPVWTCRACGESSASEEDLERCPRCGSDRLEQDPDVLDTWFSSALWPFETLGWPEETPELRRFYPTSLLVTGYEIIFFWVARMIVMGLEFTGRPPFPTVLIHGIVRDSLGRKMSKSLGNGVDPLDVIDRYGADALRLSLVQGVGPGNDFRFRTDRVEAARNFANKVWNASRFAIMNLADADPATLLGTGGTPDQADPAALRARLPLARTDRWILARYQWAASEVHRHLERLDPGEAAQVLYDFIWGDLCDAYIELVKPRLYRKEDADEASPPGASPGDERDGAGTSPAPSGRNRWDDRAAAQATLFTVLDGSLRLLHPFMPFLTEEIWQRLPVHGETLSRASWPEPRGLEDPEAEEQVGRALEVIRAIRNLRAERGVEPARRIRAVLRAEPPVRKALADLRAEIASLARLERLDLTGPDQAPLGPGPHATPGDGQALTAVASGVEVFLPLADLVDVGAERRRLEKELAEARAAVERSRAILDRPGFREKAPQRVVQQEEGRLAEAAEREAKLLQQIGELERVEGRR</sequence>
<feature type="short sequence motif" description="'KMSKS' region" evidence="12">
    <location>
        <begin position="527"/>
        <end position="531"/>
    </location>
</feature>
<dbReference type="InterPro" id="IPR009008">
    <property type="entry name" value="Val/Leu/Ile-tRNA-synth_edit"/>
</dbReference>
<keyword evidence="4 12" id="KW-0436">Ligase</keyword>
<dbReference type="GO" id="GO:0004832">
    <property type="term" value="F:valine-tRNA ligase activity"/>
    <property type="evidence" value="ECO:0007669"/>
    <property type="project" value="UniProtKB-UniRule"/>
</dbReference>
<comment type="domain">
    <text evidence="12">ValRS has two distinct active sites: one for aminoacylation and one for editing. The misactivated threonine is translocated from the active site to the editing site.</text>
</comment>
<reference evidence="18" key="2">
    <citation type="journal article" date="2016" name="Int. J. Syst. Evol. Microbiol.">
        <title>Complete genome sequence and cell structure of Limnochorda pilosa, a Gram-negative spore-former within the phylum Firmicutes.</title>
        <authorList>
            <person name="Watanabe M."/>
            <person name="Kojima H."/>
            <person name="Fukui M."/>
        </authorList>
    </citation>
    <scope>NUCLEOTIDE SEQUENCE [LARGE SCALE GENOMIC DNA]</scope>
    <source>
        <strain evidence="18">HC45</strain>
    </source>
</reference>
<evidence type="ECO:0000256" key="4">
    <source>
        <dbReference type="ARBA" id="ARBA00022598"/>
    </source>
</evidence>
<dbReference type="GO" id="GO:0006438">
    <property type="term" value="P:valyl-tRNA aminoacylation"/>
    <property type="evidence" value="ECO:0007669"/>
    <property type="project" value="UniProtKB-UniRule"/>
</dbReference>
<gene>
    <name evidence="12" type="primary">valS</name>
    <name evidence="17" type="ORF">LIP_2802</name>
</gene>
<evidence type="ECO:0000256" key="2">
    <source>
        <dbReference type="ARBA" id="ARBA00011245"/>
    </source>
</evidence>
<evidence type="ECO:0000256" key="1">
    <source>
        <dbReference type="ARBA" id="ARBA00004496"/>
    </source>
</evidence>
<dbReference type="PRINTS" id="PR00986">
    <property type="entry name" value="TRNASYNTHVAL"/>
</dbReference>
<reference evidence="18" key="1">
    <citation type="submission" date="2015-07" db="EMBL/GenBank/DDBJ databases">
        <title>Complete genome sequence and phylogenetic analysis of Limnochorda pilosa.</title>
        <authorList>
            <person name="Watanabe M."/>
            <person name="Kojima H."/>
            <person name="Fukui M."/>
        </authorList>
    </citation>
    <scope>NUCLEOTIDE SEQUENCE [LARGE SCALE GENOMIC DNA]</scope>
    <source>
        <strain evidence="18">HC45</strain>
    </source>
</reference>
<organism evidence="17 18">
    <name type="scientific">Limnochorda pilosa</name>
    <dbReference type="NCBI Taxonomy" id="1555112"/>
    <lineage>
        <taxon>Bacteria</taxon>
        <taxon>Bacillati</taxon>
        <taxon>Bacillota</taxon>
        <taxon>Limnochordia</taxon>
        <taxon>Limnochordales</taxon>
        <taxon>Limnochordaceae</taxon>
        <taxon>Limnochorda</taxon>
    </lineage>
</organism>
<dbReference type="InterPro" id="IPR019499">
    <property type="entry name" value="Val-tRNA_synth_tRNA-bd"/>
</dbReference>
<dbReference type="FunFam" id="3.40.50.620:FF:000098">
    <property type="entry name" value="Valine--tRNA ligase"/>
    <property type="match status" value="1"/>
</dbReference>
<dbReference type="Gene3D" id="1.10.287.380">
    <property type="entry name" value="Valyl-tRNA synthetase, C-terminal domain"/>
    <property type="match status" value="1"/>
</dbReference>
<dbReference type="Gene3D" id="3.90.740.10">
    <property type="entry name" value="Valyl/Leucyl/Isoleucyl-tRNA synthetase, editing domain"/>
    <property type="match status" value="1"/>
</dbReference>
<dbReference type="SUPFAM" id="SSF46589">
    <property type="entry name" value="tRNA-binding arm"/>
    <property type="match status" value="1"/>
</dbReference>
<dbReference type="NCBIfam" id="NF004349">
    <property type="entry name" value="PRK05729.1"/>
    <property type="match status" value="1"/>
</dbReference>
<dbReference type="AlphaFoldDB" id="A0A0K2SNE4"/>
<feature type="domain" description="Valyl-tRNA synthetase tRNA-binding arm" evidence="16">
    <location>
        <begin position="870"/>
        <end position="934"/>
    </location>
</feature>
<dbReference type="Proteomes" id="UP000065807">
    <property type="component" value="Chromosome"/>
</dbReference>
<evidence type="ECO:0000256" key="6">
    <source>
        <dbReference type="ARBA" id="ARBA00022840"/>
    </source>
</evidence>
<dbReference type="RefSeq" id="WP_068139267.1">
    <property type="nucleotide sequence ID" value="NZ_AP014924.1"/>
</dbReference>
<feature type="domain" description="Aminoacyl-tRNA synthetase class Ia" evidence="14">
    <location>
        <begin position="19"/>
        <end position="557"/>
    </location>
</feature>
<evidence type="ECO:0000256" key="9">
    <source>
        <dbReference type="ARBA" id="ARBA00023146"/>
    </source>
</evidence>
<dbReference type="PANTHER" id="PTHR11946">
    <property type="entry name" value="VALYL-TRNA SYNTHETASES"/>
    <property type="match status" value="1"/>
</dbReference>
<evidence type="ECO:0000259" key="14">
    <source>
        <dbReference type="Pfam" id="PF00133"/>
    </source>
</evidence>
<evidence type="ECO:0000313" key="17">
    <source>
        <dbReference type="EMBL" id="BAS28631.1"/>
    </source>
</evidence>
<dbReference type="CDD" id="cd00817">
    <property type="entry name" value="ValRS_core"/>
    <property type="match status" value="1"/>
</dbReference>
<evidence type="ECO:0000313" key="18">
    <source>
        <dbReference type="Proteomes" id="UP000065807"/>
    </source>
</evidence>
<comment type="subunit">
    <text evidence="2 12">Monomer.</text>
</comment>
<feature type="region of interest" description="Disordered" evidence="13">
    <location>
        <begin position="678"/>
        <end position="709"/>
    </location>
</feature>
<feature type="coiled-coil region" evidence="12">
    <location>
        <begin position="868"/>
        <end position="937"/>
    </location>
</feature>
<dbReference type="FunFam" id="3.40.50.620:FF:000032">
    <property type="entry name" value="Valine--tRNA ligase"/>
    <property type="match status" value="1"/>
</dbReference>
<evidence type="ECO:0000256" key="5">
    <source>
        <dbReference type="ARBA" id="ARBA00022741"/>
    </source>
</evidence>
<comment type="subcellular location">
    <subcellularLocation>
        <location evidence="1 12">Cytoplasm</location>
    </subcellularLocation>
</comment>
<keyword evidence="9 12" id="KW-0030">Aminoacyl-tRNA synthetase</keyword>
<dbReference type="Pfam" id="PF10458">
    <property type="entry name" value="Val_tRNA-synt_C"/>
    <property type="match status" value="1"/>
</dbReference>
<proteinExistence type="inferred from homology"/>
<evidence type="ECO:0000259" key="15">
    <source>
        <dbReference type="Pfam" id="PF08264"/>
    </source>
</evidence>
<keyword evidence="5 12" id="KW-0547">Nucleotide-binding</keyword>
<dbReference type="SUPFAM" id="SSF47323">
    <property type="entry name" value="Anticodon-binding domain of a subclass of class I aminoacyl-tRNA synthetases"/>
    <property type="match status" value="1"/>
</dbReference>
<accession>A0A0K2SNE4</accession>
<name>A0A0K2SNE4_LIMPI</name>